<evidence type="ECO:0000313" key="10">
    <source>
        <dbReference type="Proteomes" id="UP000663505"/>
    </source>
</evidence>
<dbReference type="EMBL" id="CP071182">
    <property type="protein sequence ID" value="QSO47151.1"/>
    <property type="molecule type" value="Genomic_DNA"/>
</dbReference>
<name>A0A9X7VY22_9BACL</name>
<gene>
    <name evidence="9" type="ORF">JZ786_22575</name>
</gene>
<dbReference type="InterPro" id="IPR051202">
    <property type="entry name" value="Peptidase_C40"/>
</dbReference>
<dbReference type="RefSeq" id="WP_206656511.1">
    <property type="nucleotide sequence ID" value="NZ_CP071182.1"/>
</dbReference>
<evidence type="ECO:0000256" key="1">
    <source>
        <dbReference type="ARBA" id="ARBA00007074"/>
    </source>
</evidence>
<keyword evidence="6" id="KW-0175">Coiled coil</keyword>
<dbReference type="GO" id="GO:0008234">
    <property type="term" value="F:cysteine-type peptidase activity"/>
    <property type="evidence" value="ECO:0007669"/>
    <property type="project" value="UniProtKB-KW"/>
</dbReference>
<dbReference type="PROSITE" id="PS51257">
    <property type="entry name" value="PROKAR_LIPOPROTEIN"/>
    <property type="match status" value="1"/>
</dbReference>
<organism evidence="9 10">
    <name type="scientific">Alicyclobacillus mengziensis</name>
    <dbReference type="NCBI Taxonomy" id="2931921"/>
    <lineage>
        <taxon>Bacteria</taxon>
        <taxon>Bacillati</taxon>
        <taxon>Bacillota</taxon>
        <taxon>Bacilli</taxon>
        <taxon>Bacillales</taxon>
        <taxon>Alicyclobacillaceae</taxon>
        <taxon>Alicyclobacillus</taxon>
    </lineage>
</organism>
<protein>
    <submittedName>
        <fullName evidence="9">C40 family peptidase</fullName>
    </submittedName>
</protein>
<dbReference type="Pfam" id="PF24568">
    <property type="entry name" value="CC_PcsB"/>
    <property type="match status" value="1"/>
</dbReference>
<evidence type="ECO:0000256" key="4">
    <source>
        <dbReference type="ARBA" id="ARBA00022801"/>
    </source>
</evidence>
<dbReference type="GO" id="GO:0006508">
    <property type="term" value="P:proteolysis"/>
    <property type="evidence" value="ECO:0007669"/>
    <property type="project" value="UniProtKB-KW"/>
</dbReference>
<keyword evidence="5" id="KW-0788">Thiol protease</keyword>
<dbReference type="Proteomes" id="UP000663505">
    <property type="component" value="Chromosome"/>
</dbReference>
<evidence type="ECO:0000256" key="7">
    <source>
        <dbReference type="SAM" id="SignalP"/>
    </source>
</evidence>
<comment type="similarity">
    <text evidence="1">Belongs to the peptidase C40 family.</text>
</comment>
<feature type="chain" id="PRO_5040822323" evidence="7">
    <location>
        <begin position="26"/>
        <end position="387"/>
    </location>
</feature>
<dbReference type="Pfam" id="PF00877">
    <property type="entry name" value="NLPC_P60"/>
    <property type="match status" value="1"/>
</dbReference>
<evidence type="ECO:0000313" key="9">
    <source>
        <dbReference type="EMBL" id="QSO47151.1"/>
    </source>
</evidence>
<dbReference type="PROSITE" id="PS51935">
    <property type="entry name" value="NLPC_P60"/>
    <property type="match status" value="1"/>
</dbReference>
<proteinExistence type="inferred from homology"/>
<dbReference type="InterPro" id="IPR000064">
    <property type="entry name" value="NLP_P60_dom"/>
</dbReference>
<dbReference type="Gene3D" id="6.10.250.3150">
    <property type="match status" value="1"/>
</dbReference>
<evidence type="ECO:0000256" key="2">
    <source>
        <dbReference type="ARBA" id="ARBA00022670"/>
    </source>
</evidence>
<evidence type="ECO:0000256" key="5">
    <source>
        <dbReference type="ARBA" id="ARBA00022807"/>
    </source>
</evidence>
<keyword evidence="2" id="KW-0645">Protease</keyword>
<accession>A0A9X7VY22</accession>
<dbReference type="PANTHER" id="PTHR47053">
    <property type="entry name" value="MUREIN DD-ENDOPEPTIDASE MEPH-RELATED"/>
    <property type="match status" value="1"/>
</dbReference>
<feature type="signal peptide" evidence="7">
    <location>
        <begin position="1"/>
        <end position="25"/>
    </location>
</feature>
<dbReference type="PANTHER" id="PTHR47053:SF1">
    <property type="entry name" value="MUREIN DD-ENDOPEPTIDASE MEPH-RELATED"/>
    <property type="match status" value="1"/>
</dbReference>
<dbReference type="Gene3D" id="3.90.1720.10">
    <property type="entry name" value="endopeptidase domain like (from Nostoc punctiforme)"/>
    <property type="match status" value="1"/>
</dbReference>
<evidence type="ECO:0000256" key="3">
    <source>
        <dbReference type="ARBA" id="ARBA00022729"/>
    </source>
</evidence>
<dbReference type="KEGG" id="afx:JZ786_22575"/>
<evidence type="ECO:0000256" key="6">
    <source>
        <dbReference type="SAM" id="Coils"/>
    </source>
</evidence>
<reference evidence="9 10" key="1">
    <citation type="submission" date="2021-02" db="EMBL/GenBank/DDBJ databases">
        <title>Alicyclobacillus curvatus sp. nov. and Alicyclobacillus mengziensis sp. nov., two acidophilic bacteria isolated from acid mine drainage.</title>
        <authorList>
            <person name="Huang Y."/>
        </authorList>
    </citation>
    <scope>NUCLEOTIDE SEQUENCE [LARGE SCALE GENOMIC DNA]</scope>
    <source>
        <strain evidence="9 10">S30H14</strain>
    </source>
</reference>
<dbReference type="SUPFAM" id="SSF54001">
    <property type="entry name" value="Cysteine proteinases"/>
    <property type="match status" value="1"/>
</dbReference>
<keyword evidence="4" id="KW-0378">Hydrolase</keyword>
<feature type="coiled-coil region" evidence="6">
    <location>
        <begin position="28"/>
        <end position="111"/>
    </location>
</feature>
<feature type="coiled-coil region" evidence="6">
    <location>
        <begin position="154"/>
        <end position="227"/>
    </location>
</feature>
<keyword evidence="10" id="KW-1185">Reference proteome</keyword>
<keyword evidence="3 7" id="KW-0732">Signal</keyword>
<sequence length="387" mass="42970">MLRKTWMFVGSIALLMSCLIPSAHADSLSQKQKQLSNLQNKASQTTHQITAAKAKAQSLQVSINQNKTKIAAVSSEITTERNQLVQLTKELQQLNNEITASQQKLQSDTNKLKTILRAQVEDGNVPYLDVLFNSASFSDFLSRMELLTRVASAEKSLLNQVKNLQGQLKTEQAKQQSNYAAIAAKSTQLQALQQQYLSLEHQQELSLARTNQNLSFAEKQRGILESQIKLTKNQIRQIQLATLEAEAKMKNQAYLGQAEASLKSVNVNALINYAESFVGLPYIWGGTTPNPGFDCSGFTQFVFAHFGVYIARDTWSQFAEGVPVSRNNLQPGDVVFFSTYAPGASHVGIYVGNDMMVDSEDAGLIVTPLFSDPYWASRYIGARRYIK</sequence>
<feature type="domain" description="NlpC/P60" evidence="8">
    <location>
        <begin position="264"/>
        <end position="386"/>
    </location>
</feature>
<dbReference type="InterPro" id="IPR057309">
    <property type="entry name" value="PcsB_CC"/>
</dbReference>
<dbReference type="InterPro" id="IPR038765">
    <property type="entry name" value="Papain-like_cys_pep_sf"/>
</dbReference>
<dbReference type="AlphaFoldDB" id="A0A9X7VY22"/>
<evidence type="ECO:0000259" key="8">
    <source>
        <dbReference type="PROSITE" id="PS51935"/>
    </source>
</evidence>